<dbReference type="PROSITE" id="PS00211">
    <property type="entry name" value="ABC_TRANSPORTER_1"/>
    <property type="match status" value="1"/>
</dbReference>
<dbReference type="PROSITE" id="PS50893">
    <property type="entry name" value="ABC_TRANSPORTER_2"/>
    <property type="match status" value="1"/>
</dbReference>
<dbReference type="Proteomes" id="UP000283946">
    <property type="component" value="Chromosome"/>
</dbReference>
<dbReference type="SUPFAM" id="SSF52540">
    <property type="entry name" value="P-loop containing nucleoside triphosphate hydrolases"/>
    <property type="match status" value="1"/>
</dbReference>
<protein>
    <submittedName>
        <fullName evidence="7">ABC transporter ATP-binding protein</fullName>
    </submittedName>
</protein>
<feature type="domain" description="ABC transporter" evidence="6">
    <location>
        <begin position="10"/>
        <end position="239"/>
    </location>
</feature>
<proteinExistence type="predicted"/>
<dbReference type="InterPro" id="IPR003439">
    <property type="entry name" value="ABC_transporter-like_ATP-bd"/>
</dbReference>
<dbReference type="GO" id="GO:0005524">
    <property type="term" value="F:ATP binding"/>
    <property type="evidence" value="ECO:0007669"/>
    <property type="project" value="UniProtKB-KW"/>
</dbReference>
<dbReference type="KEGG" id="ria:C7V51_13375"/>
<comment type="subcellular location">
    <subcellularLocation>
        <location evidence="1">Cell membrane</location>
        <topology evidence="1">Peripheral membrane protein</topology>
    </subcellularLocation>
</comment>
<keyword evidence="2" id="KW-0813">Transport</keyword>
<dbReference type="CDD" id="cd03230">
    <property type="entry name" value="ABC_DR_subfamily_A"/>
    <property type="match status" value="1"/>
</dbReference>
<evidence type="ECO:0000313" key="8">
    <source>
        <dbReference type="Proteomes" id="UP000283946"/>
    </source>
</evidence>
<dbReference type="RefSeq" id="WP_104265965.1">
    <property type="nucleotide sequence ID" value="NZ_CP028130.1"/>
</dbReference>
<gene>
    <name evidence="7" type="ORF">C7V51_13375</name>
</gene>
<evidence type="ECO:0000313" key="7">
    <source>
        <dbReference type="EMBL" id="AZZ56756.1"/>
    </source>
</evidence>
<reference evidence="7 8" key="1">
    <citation type="submission" date="2018-03" db="EMBL/GenBank/DDBJ databases">
        <title>Bacteriophage NCPPB3778 and a type I-E CRISPR drive the evolution of the US Biological Select Agent, Rathayibacter toxicus.</title>
        <authorList>
            <person name="Davis E.W.II."/>
            <person name="Tabima J.F."/>
            <person name="Weisberg A.J."/>
            <person name="Dantas Lopes L."/>
            <person name="Wiseman M.S."/>
            <person name="Wiseman M.S."/>
            <person name="Pupko T."/>
            <person name="Belcher M.S."/>
            <person name="Sechler A.J."/>
            <person name="Tancos M.A."/>
            <person name="Schroeder B.K."/>
            <person name="Murray T.D."/>
            <person name="Luster D.G."/>
            <person name="Schneider W.L."/>
            <person name="Rogers E."/>
            <person name="Andreote F.D."/>
            <person name="Grunwald N.J."/>
            <person name="Putnam M.L."/>
            <person name="Chang J.H."/>
        </authorList>
    </citation>
    <scope>NUCLEOTIDE SEQUENCE [LARGE SCALE GENOMIC DNA]</scope>
    <source>
        <strain evidence="7 8">NCCPB 2253</strain>
    </source>
</reference>
<dbReference type="SMART" id="SM00382">
    <property type="entry name" value="AAA"/>
    <property type="match status" value="1"/>
</dbReference>
<dbReference type="PANTHER" id="PTHR42711">
    <property type="entry name" value="ABC TRANSPORTER ATP-BINDING PROTEIN"/>
    <property type="match status" value="1"/>
</dbReference>
<keyword evidence="3" id="KW-0547">Nucleotide-binding</keyword>
<dbReference type="GO" id="GO:0046677">
    <property type="term" value="P:response to antibiotic"/>
    <property type="evidence" value="ECO:0007669"/>
    <property type="project" value="UniProtKB-KW"/>
</dbReference>
<name>A0AAD1AI17_9MICO</name>
<dbReference type="PANTHER" id="PTHR42711:SF17">
    <property type="entry name" value="ABC TRANSPORTER ATP-BINDING PROTEIN"/>
    <property type="match status" value="1"/>
</dbReference>
<evidence type="ECO:0000259" key="6">
    <source>
        <dbReference type="PROSITE" id="PS50893"/>
    </source>
</evidence>
<dbReference type="InterPro" id="IPR027417">
    <property type="entry name" value="P-loop_NTPase"/>
</dbReference>
<accession>A0AAD1AI17</accession>
<organism evidence="7 8">
    <name type="scientific">Rathayibacter iranicus</name>
    <dbReference type="NCBI Taxonomy" id="59737"/>
    <lineage>
        <taxon>Bacteria</taxon>
        <taxon>Bacillati</taxon>
        <taxon>Actinomycetota</taxon>
        <taxon>Actinomycetes</taxon>
        <taxon>Micrococcales</taxon>
        <taxon>Microbacteriaceae</taxon>
        <taxon>Rathayibacter</taxon>
    </lineage>
</organism>
<dbReference type="InterPro" id="IPR050763">
    <property type="entry name" value="ABC_transporter_ATP-binding"/>
</dbReference>
<keyword evidence="5" id="KW-0046">Antibiotic resistance</keyword>
<dbReference type="AlphaFoldDB" id="A0AAD1AI17"/>
<evidence type="ECO:0000256" key="1">
    <source>
        <dbReference type="ARBA" id="ARBA00004202"/>
    </source>
</evidence>
<evidence type="ECO:0000256" key="4">
    <source>
        <dbReference type="ARBA" id="ARBA00022840"/>
    </source>
</evidence>
<sequence>MKSSQHSPAVSVEALRMRYGVKDVLADVTLHVERGQRIAILGPNGAGKSTLIEILEGFRRPSAGRVRVLDADPIGAPAMWRSRIGIVLQVWRDHGTWRVREFLEFVAAAHDAARPGVALPVHDVLLSVGLSDLRDRRLATLSGGQRRRVDVAAALIGRPELVFLDEPTTGFDPEIRASFHELIRTLTPDTTVLWATHDLHEAEAMCDRIVILVRGAVEADGTPDELRDRLGSGTTIRWRTEGRLHTERVDDPAPVLARLSAGGVDLSGLEVRRASLEDAYLSIVAGSENVDAPPALAPTEKETRR</sequence>
<dbReference type="GO" id="GO:0016887">
    <property type="term" value="F:ATP hydrolysis activity"/>
    <property type="evidence" value="ECO:0007669"/>
    <property type="project" value="InterPro"/>
</dbReference>
<evidence type="ECO:0000256" key="2">
    <source>
        <dbReference type="ARBA" id="ARBA00022448"/>
    </source>
</evidence>
<dbReference type="InterPro" id="IPR017871">
    <property type="entry name" value="ABC_transporter-like_CS"/>
</dbReference>
<keyword evidence="4 7" id="KW-0067">ATP-binding</keyword>
<dbReference type="GO" id="GO:0005886">
    <property type="term" value="C:plasma membrane"/>
    <property type="evidence" value="ECO:0007669"/>
    <property type="project" value="UniProtKB-SubCell"/>
</dbReference>
<dbReference type="Gene3D" id="3.40.50.300">
    <property type="entry name" value="P-loop containing nucleotide triphosphate hydrolases"/>
    <property type="match status" value="1"/>
</dbReference>
<dbReference type="EMBL" id="CP028130">
    <property type="protein sequence ID" value="AZZ56756.1"/>
    <property type="molecule type" value="Genomic_DNA"/>
</dbReference>
<evidence type="ECO:0000256" key="3">
    <source>
        <dbReference type="ARBA" id="ARBA00022741"/>
    </source>
</evidence>
<dbReference type="Pfam" id="PF00005">
    <property type="entry name" value="ABC_tran"/>
    <property type="match status" value="1"/>
</dbReference>
<evidence type="ECO:0000256" key="5">
    <source>
        <dbReference type="ARBA" id="ARBA00023251"/>
    </source>
</evidence>
<dbReference type="InterPro" id="IPR003593">
    <property type="entry name" value="AAA+_ATPase"/>
</dbReference>